<feature type="short sequence motif" description="GXGXXG" evidence="4">
    <location>
        <begin position="18"/>
        <end position="23"/>
    </location>
</feature>
<gene>
    <name evidence="6" type="ORF">HETSPECPRED_005742</name>
</gene>
<feature type="active site" description="Proton acceptor" evidence="4">
    <location>
        <position position="208"/>
    </location>
</feature>
<keyword evidence="2 4" id="KW-0442">Lipid degradation</keyword>
<evidence type="ECO:0000256" key="4">
    <source>
        <dbReference type="PROSITE-ProRule" id="PRU01161"/>
    </source>
</evidence>
<protein>
    <recommendedName>
        <fullName evidence="5">PNPLA domain-containing protein</fullName>
    </recommendedName>
</protein>
<evidence type="ECO:0000313" key="6">
    <source>
        <dbReference type="EMBL" id="CAF9925096.1"/>
    </source>
</evidence>
<dbReference type="PANTHER" id="PTHR24185:SF1">
    <property type="entry name" value="CALCIUM-INDEPENDENT PHOSPHOLIPASE A2-GAMMA"/>
    <property type="match status" value="1"/>
</dbReference>
<dbReference type="PANTHER" id="PTHR24185">
    <property type="entry name" value="CALCIUM-INDEPENDENT PHOSPHOLIPASE A2-GAMMA"/>
    <property type="match status" value="1"/>
</dbReference>
<evidence type="ECO:0000313" key="7">
    <source>
        <dbReference type="Proteomes" id="UP000664521"/>
    </source>
</evidence>
<dbReference type="InterPro" id="IPR002641">
    <property type="entry name" value="PNPLA_dom"/>
</dbReference>
<dbReference type="GO" id="GO:0016042">
    <property type="term" value="P:lipid catabolic process"/>
    <property type="evidence" value="ECO:0007669"/>
    <property type="project" value="UniProtKB-UniRule"/>
</dbReference>
<name>A0A8H3FI85_9LECA</name>
<dbReference type="OrthoDB" id="630895at2759"/>
<dbReference type="InterPro" id="IPR016035">
    <property type="entry name" value="Acyl_Trfase/lysoPLipase"/>
</dbReference>
<feature type="short sequence motif" description="GXSXG" evidence="4">
    <location>
        <begin position="62"/>
        <end position="66"/>
    </location>
</feature>
<keyword evidence="3 4" id="KW-0443">Lipid metabolism</keyword>
<evidence type="ECO:0000256" key="1">
    <source>
        <dbReference type="ARBA" id="ARBA00022801"/>
    </source>
</evidence>
<evidence type="ECO:0000256" key="2">
    <source>
        <dbReference type="ARBA" id="ARBA00022963"/>
    </source>
</evidence>
<dbReference type="GO" id="GO:0046486">
    <property type="term" value="P:glycerolipid metabolic process"/>
    <property type="evidence" value="ECO:0007669"/>
    <property type="project" value="UniProtKB-ARBA"/>
</dbReference>
<sequence>MSDSSNVPRRLNVLVLDGGGVRGLSSLLILRALMIQINLRLTKLGAAEGQIQPHHIFKLVAGTSTGGLIALMLGKMGLTVDECIERYERLSKIVFGKKHFRGRFTHGLAPAKYSGKGLRKCIQDSLRIRGLDENLLMKHGNDKIACSVICREHSKSSQYSKLKRKAVPICSLPCDDHVDCKVCDAARATSAAPTFFPVTKIGDRFFADGGLEHNNPSFAIFFHYLRQELRKSTRPGDSAPTFSPHGNLDCSRVRFTNIGTGAKVDEVEPGKRDRLAEFLIPRAVRRGLFLKQTLAEIATNSERQAEFMRYLVPYLSPNVMYERFDASHGVSNIKLDNYRALGQIKEKTKLYLDEQETIDLLEQWGSAIATDYINANPTMGYNAQTNNAGIDESRDQTHASDAVLASSTLSADSASHSSTSIGMPHLLSPPSDEIHTIGLLPVTEQEGTLPHETGKEHAIQYANKDPGLGTIEPDVSIAIVAG</sequence>
<accession>A0A8H3FI85</accession>
<dbReference type="Proteomes" id="UP000664521">
    <property type="component" value="Unassembled WGS sequence"/>
</dbReference>
<evidence type="ECO:0000259" key="5">
    <source>
        <dbReference type="PROSITE" id="PS51635"/>
    </source>
</evidence>
<dbReference type="Pfam" id="PF01734">
    <property type="entry name" value="Patatin"/>
    <property type="match status" value="1"/>
</dbReference>
<dbReference type="GO" id="GO:0047499">
    <property type="term" value="F:calcium-independent phospholipase A2 activity"/>
    <property type="evidence" value="ECO:0007669"/>
    <property type="project" value="TreeGrafter"/>
</dbReference>
<proteinExistence type="predicted"/>
<dbReference type="EMBL" id="CAJPDS010000037">
    <property type="protein sequence ID" value="CAF9925096.1"/>
    <property type="molecule type" value="Genomic_DNA"/>
</dbReference>
<comment type="caution">
    <text evidence="6">The sequence shown here is derived from an EMBL/GenBank/DDBJ whole genome shotgun (WGS) entry which is preliminary data.</text>
</comment>
<organism evidence="6 7">
    <name type="scientific">Heterodermia speciosa</name>
    <dbReference type="NCBI Taxonomy" id="116794"/>
    <lineage>
        <taxon>Eukaryota</taxon>
        <taxon>Fungi</taxon>
        <taxon>Dikarya</taxon>
        <taxon>Ascomycota</taxon>
        <taxon>Pezizomycotina</taxon>
        <taxon>Lecanoromycetes</taxon>
        <taxon>OSLEUM clade</taxon>
        <taxon>Lecanoromycetidae</taxon>
        <taxon>Caliciales</taxon>
        <taxon>Physciaceae</taxon>
        <taxon>Heterodermia</taxon>
    </lineage>
</organism>
<keyword evidence="7" id="KW-1185">Reference proteome</keyword>
<dbReference type="Gene3D" id="3.40.1090.10">
    <property type="entry name" value="Cytosolic phospholipase A2 catalytic domain"/>
    <property type="match status" value="1"/>
</dbReference>
<reference evidence="6" key="1">
    <citation type="submission" date="2021-03" db="EMBL/GenBank/DDBJ databases">
        <authorList>
            <person name="Tagirdzhanova G."/>
        </authorList>
    </citation>
    <scope>NUCLEOTIDE SEQUENCE</scope>
</reference>
<dbReference type="PROSITE" id="PS51635">
    <property type="entry name" value="PNPLA"/>
    <property type="match status" value="1"/>
</dbReference>
<keyword evidence="1 4" id="KW-0378">Hydrolase</keyword>
<dbReference type="GO" id="GO:0016020">
    <property type="term" value="C:membrane"/>
    <property type="evidence" value="ECO:0007669"/>
    <property type="project" value="TreeGrafter"/>
</dbReference>
<evidence type="ECO:0000256" key="3">
    <source>
        <dbReference type="ARBA" id="ARBA00023098"/>
    </source>
</evidence>
<dbReference type="SUPFAM" id="SSF52151">
    <property type="entry name" value="FabD/lysophospholipase-like"/>
    <property type="match status" value="1"/>
</dbReference>
<dbReference type="AlphaFoldDB" id="A0A8H3FI85"/>
<feature type="active site" description="Nucleophile" evidence="4">
    <location>
        <position position="64"/>
    </location>
</feature>
<feature type="short sequence motif" description="DGA/G" evidence="4">
    <location>
        <begin position="208"/>
        <end position="210"/>
    </location>
</feature>
<feature type="domain" description="PNPLA" evidence="5">
    <location>
        <begin position="14"/>
        <end position="221"/>
    </location>
</feature>
<dbReference type="GO" id="GO:0019369">
    <property type="term" value="P:arachidonate metabolic process"/>
    <property type="evidence" value="ECO:0007669"/>
    <property type="project" value="TreeGrafter"/>
</dbReference>